<keyword evidence="1" id="KW-0812">Transmembrane</keyword>
<dbReference type="EMBL" id="JAHDVG010000482">
    <property type="protein sequence ID" value="KAH1172856.1"/>
    <property type="molecule type" value="Genomic_DNA"/>
</dbReference>
<evidence type="ECO:0000313" key="3">
    <source>
        <dbReference type="Proteomes" id="UP000827986"/>
    </source>
</evidence>
<protein>
    <submittedName>
        <fullName evidence="2">Uncharacterized protein</fullName>
    </submittedName>
</protein>
<dbReference type="Proteomes" id="UP000827986">
    <property type="component" value="Unassembled WGS sequence"/>
</dbReference>
<comment type="caution">
    <text evidence="2">The sequence shown here is derived from an EMBL/GenBank/DDBJ whole genome shotgun (WGS) entry which is preliminary data.</text>
</comment>
<proteinExistence type="predicted"/>
<evidence type="ECO:0000313" key="2">
    <source>
        <dbReference type="EMBL" id="KAH1172856.1"/>
    </source>
</evidence>
<evidence type="ECO:0000256" key="1">
    <source>
        <dbReference type="SAM" id="Phobius"/>
    </source>
</evidence>
<gene>
    <name evidence="2" type="ORF">KIL84_016695</name>
</gene>
<accession>A0A9D3X4T9</accession>
<keyword evidence="3" id="KW-1185">Reference proteome</keyword>
<keyword evidence="1" id="KW-0472">Membrane</keyword>
<dbReference type="AlphaFoldDB" id="A0A9D3X4T9"/>
<organism evidence="2 3">
    <name type="scientific">Mauremys mutica</name>
    <name type="common">yellowpond turtle</name>
    <dbReference type="NCBI Taxonomy" id="74926"/>
    <lineage>
        <taxon>Eukaryota</taxon>
        <taxon>Metazoa</taxon>
        <taxon>Chordata</taxon>
        <taxon>Craniata</taxon>
        <taxon>Vertebrata</taxon>
        <taxon>Euteleostomi</taxon>
        <taxon>Archelosauria</taxon>
        <taxon>Testudinata</taxon>
        <taxon>Testudines</taxon>
        <taxon>Cryptodira</taxon>
        <taxon>Durocryptodira</taxon>
        <taxon>Testudinoidea</taxon>
        <taxon>Geoemydidae</taxon>
        <taxon>Geoemydinae</taxon>
        <taxon>Mauremys</taxon>
    </lineage>
</organism>
<sequence>MALPLGVAELGDEQTECEQPAYLTLVKSGGISYIPPRKICHNSHMGYKPVFASLSVITAFLHFFLLVTRKERGECLSQQNVRCCWLEMTVGLADHSHGCFTCGCAWYSSLQGRKARGGGSPQEQLANVE</sequence>
<keyword evidence="1" id="KW-1133">Transmembrane helix</keyword>
<name>A0A9D3X4T9_9SAUR</name>
<reference evidence="2" key="1">
    <citation type="submission" date="2021-09" db="EMBL/GenBank/DDBJ databases">
        <title>The genome of Mauremys mutica provides insights into the evolution of semi-aquatic lifestyle.</title>
        <authorList>
            <person name="Gong S."/>
            <person name="Gao Y."/>
        </authorList>
    </citation>
    <scope>NUCLEOTIDE SEQUENCE</scope>
    <source>
        <strain evidence="2">MM-2020</strain>
        <tissue evidence="2">Muscle</tissue>
    </source>
</reference>
<feature type="transmembrane region" description="Helical" evidence="1">
    <location>
        <begin position="50"/>
        <end position="68"/>
    </location>
</feature>